<dbReference type="PROSITE" id="PS50297">
    <property type="entry name" value="ANK_REP_REGION"/>
    <property type="match status" value="2"/>
</dbReference>
<dbReference type="PANTHER" id="PTHR24161:SF85">
    <property type="entry name" value="PALMITOYLTRANSFERASE HIP14"/>
    <property type="match status" value="1"/>
</dbReference>
<dbReference type="GO" id="GO:0016020">
    <property type="term" value="C:membrane"/>
    <property type="evidence" value="ECO:0007669"/>
    <property type="project" value="UniProtKB-SubCell"/>
</dbReference>
<keyword evidence="8" id="KW-0808">Transferase</keyword>
<organism evidence="10 11">
    <name type="scientific">Laodelphax striatellus</name>
    <name type="common">Small brown planthopper</name>
    <name type="synonym">Delphax striatella</name>
    <dbReference type="NCBI Taxonomy" id="195883"/>
    <lineage>
        <taxon>Eukaryota</taxon>
        <taxon>Metazoa</taxon>
        <taxon>Ecdysozoa</taxon>
        <taxon>Arthropoda</taxon>
        <taxon>Hexapoda</taxon>
        <taxon>Insecta</taxon>
        <taxon>Pterygota</taxon>
        <taxon>Neoptera</taxon>
        <taxon>Paraneoptera</taxon>
        <taxon>Hemiptera</taxon>
        <taxon>Auchenorrhyncha</taxon>
        <taxon>Fulgoroidea</taxon>
        <taxon>Delphacidae</taxon>
        <taxon>Criomorphinae</taxon>
        <taxon>Laodelphax</taxon>
    </lineage>
</organism>
<dbReference type="InterPro" id="IPR036770">
    <property type="entry name" value="Ankyrin_rpt-contain_sf"/>
</dbReference>
<comment type="caution">
    <text evidence="10">The sequence shown here is derived from an EMBL/GenBank/DDBJ whole genome shotgun (WGS) entry which is preliminary data.</text>
</comment>
<gene>
    <name evidence="10" type="ORF">LSTR_LSTR007785</name>
</gene>
<dbReference type="Pfam" id="PF12796">
    <property type="entry name" value="Ank_2"/>
    <property type="match status" value="2"/>
</dbReference>
<dbReference type="Pfam" id="PF01529">
    <property type="entry name" value="DHHC"/>
    <property type="match status" value="1"/>
</dbReference>
<evidence type="ECO:0000256" key="6">
    <source>
        <dbReference type="ARBA" id="ARBA00023136"/>
    </source>
</evidence>
<feature type="repeat" description="ANK" evidence="7">
    <location>
        <begin position="124"/>
        <end position="153"/>
    </location>
</feature>
<feature type="repeat" description="ANK" evidence="7">
    <location>
        <begin position="154"/>
        <end position="186"/>
    </location>
</feature>
<dbReference type="GO" id="GO:0019706">
    <property type="term" value="F:protein-cysteine S-palmitoyltransferase activity"/>
    <property type="evidence" value="ECO:0007669"/>
    <property type="project" value="UniProtKB-EC"/>
</dbReference>
<keyword evidence="2 8" id="KW-0812">Transmembrane</keyword>
<evidence type="ECO:0000256" key="3">
    <source>
        <dbReference type="ARBA" id="ARBA00022737"/>
    </source>
</evidence>
<dbReference type="AlphaFoldDB" id="A0A482WMM7"/>
<evidence type="ECO:0000256" key="7">
    <source>
        <dbReference type="PROSITE-ProRule" id="PRU00023"/>
    </source>
</evidence>
<reference evidence="10 11" key="1">
    <citation type="journal article" date="2017" name="Gigascience">
        <title>Genome sequence of the small brown planthopper, Laodelphax striatellus.</title>
        <authorList>
            <person name="Zhu J."/>
            <person name="Jiang F."/>
            <person name="Wang X."/>
            <person name="Yang P."/>
            <person name="Bao Y."/>
            <person name="Zhao W."/>
            <person name="Wang W."/>
            <person name="Lu H."/>
            <person name="Wang Q."/>
            <person name="Cui N."/>
            <person name="Li J."/>
            <person name="Chen X."/>
            <person name="Luo L."/>
            <person name="Yu J."/>
            <person name="Kang L."/>
            <person name="Cui F."/>
        </authorList>
    </citation>
    <scope>NUCLEOTIDE SEQUENCE [LARGE SCALE GENOMIC DNA]</scope>
    <source>
        <strain evidence="10">Lst14</strain>
    </source>
</reference>
<feature type="repeat" description="ANK" evidence="7">
    <location>
        <begin position="222"/>
        <end position="254"/>
    </location>
</feature>
<comment type="similarity">
    <text evidence="8">Belongs to the DHHC palmitoyltransferase family.</text>
</comment>
<dbReference type="InterPro" id="IPR002110">
    <property type="entry name" value="Ankyrin_rpt"/>
</dbReference>
<comment type="subcellular location">
    <subcellularLocation>
        <location evidence="1">Membrane</location>
        <topology evidence="1">Multi-pass membrane protein</topology>
    </subcellularLocation>
</comment>
<keyword evidence="5 7" id="KW-0040">ANK repeat</keyword>
<keyword evidence="11" id="KW-1185">Reference proteome</keyword>
<feature type="repeat" description="ANK" evidence="7">
    <location>
        <begin position="87"/>
        <end position="119"/>
    </location>
</feature>
<feature type="transmembrane region" description="Helical" evidence="8">
    <location>
        <begin position="357"/>
        <end position="375"/>
    </location>
</feature>
<dbReference type="Proteomes" id="UP000291343">
    <property type="component" value="Unassembled WGS sequence"/>
</dbReference>
<proteinExistence type="inferred from homology"/>
<evidence type="ECO:0000256" key="5">
    <source>
        <dbReference type="ARBA" id="ARBA00023043"/>
    </source>
</evidence>
<evidence type="ECO:0000256" key="2">
    <source>
        <dbReference type="ARBA" id="ARBA00022692"/>
    </source>
</evidence>
<dbReference type="PROSITE" id="PS50216">
    <property type="entry name" value="DHHC"/>
    <property type="match status" value="1"/>
</dbReference>
<dbReference type="STRING" id="195883.A0A482WMM7"/>
<comment type="catalytic activity">
    <reaction evidence="8">
        <text>L-cysteinyl-[protein] + hexadecanoyl-CoA = S-hexadecanoyl-L-cysteinyl-[protein] + CoA</text>
        <dbReference type="Rhea" id="RHEA:36683"/>
        <dbReference type="Rhea" id="RHEA-COMP:10131"/>
        <dbReference type="Rhea" id="RHEA-COMP:11032"/>
        <dbReference type="ChEBI" id="CHEBI:29950"/>
        <dbReference type="ChEBI" id="CHEBI:57287"/>
        <dbReference type="ChEBI" id="CHEBI:57379"/>
        <dbReference type="ChEBI" id="CHEBI:74151"/>
        <dbReference type="EC" id="2.3.1.225"/>
    </reaction>
</comment>
<dbReference type="PROSITE" id="PS50088">
    <property type="entry name" value="ANK_REPEAT"/>
    <property type="match status" value="4"/>
</dbReference>
<dbReference type="InterPro" id="IPR001594">
    <property type="entry name" value="Palmitoyltrfase_DHHC"/>
</dbReference>
<evidence type="ECO:0000313" key="11">
    <source>
        <dbReference type="Proteomes" id="UP000291343"/>
    </source>
</evidence>
<dbReference type="Gene3D" id="1.25.40.20">
    <property type="entry name" value="Ankyrin repeat-containing domain"/>
    <property type="match status" value="1"/>
</dbReference>
<dbReference type="FunCoup" id="A0A482WMM7">
    <property type="interactions" value="1283"/>
</dbReference>
<evidence type="ECO:0000259" key="9">
    <source>
        <dbReference type="Pfam" id="PF01529"/>
    </source>
</evidence>
<dbReference type="EC" id="2.3.1.225" evidence="8"/>
<keyword evidence="4 8" id="KW-1133">Transmembrane helix</keyword>
<feature type="transmembrane region" description="Helical" evidence="8">
    <location>
        <begin position="302"/>
        <end position="320"/>
    </location>
</feature>
<accession>A0A482WMM7</accession>
<comment type="domain">
    <text evidence="8">The DHHC domain is required for palmitoyltransferase activity.</text>
</comment>
<name>A0A482WMM7_LAOST</name>
<feature type="transmembrane region" description="Helical" evidence="8">
    <location>
        <begin position="381"/>
        <end position="401"/>
    </location>
</feature>
<dbReference type="SMR" id="A0A482WMM7"/>
<feature type="transmembrane region" description="Helical" evidence="8">
    <location>
        <begin position="484"/>
        <end position="503"/>
    </location>
</feature>
<feature type="transmembrane region" description="Helical" evidence="8">
    <location>
        <begin position="326"/>
        <end position="345"/>
    </location>
</feature>
<evidence type="ECO:0000256" key="8">
    <source>
        <dbReference type="RuleBase" id="RU079119"/>
    </source>
</evidence>
<protein>
    <recommendedName>
        <fullName evidence="8">Palmitoyltransferase</fullName>
        <ecNumber evidence="8">2.3.1.225</ecNumber>
    </recommendedName>
</protein>
<dbReference type="EMBL" id="QKKF02030383">
    <property type="protein sequence ID" value="RZF34733.1"/>
    <property type="molecule type" value="Genomic_DNA"/>
</dbReference>
<dbReference type="InParanoid" id="A0A482WMM7"/>
<dbReference type="SMART" id="SM00248">
    <property type="entry name" value="ANK"/>
    <property type="match status" value="5"/>
</dbReference>
<dbReference type="SUPFAM" id="SSF48403">
    <property type="entry name" value="Ankyrin repeat"/>
    <property type="match status" value="1"/>
</dbReference>
<keyword evidence="8" id="KW-0012">Acyltransferase</keyword>
<feature type="domain" description="Palmitoyltransferase DHHC" evidence="9">
    <location>
        <begin position="435"/>
        <end position="568"/>
    </location>
</feature>
<dbReference type="OrthoDB" id="6781668at2759"/>
<evidence type="ECO:0000313" key="10">
    <source>
        <dbReference type="EMBL" id="RZF34733.1"/>
    </source>
</evidence>
<evidence type="ECO:0000256" key="1">
    <source>
        <dbReference type="ARBA" id="ARBA00004141"/>
    </source>
</evidence>
<dbReference type="PANTHER" id="PTHR24161">
    <property type="entry name" value="ANK_REP_REGION DOMAIN-CONTAINING PROTEIN-RELATED"/>
    <property type="match status" value="1"/>
</dbReference>
<sequence length="645" mass="73149">MLPSDFDSSCNPVNFVAQETCKPRYHGCDGGKNEPNTIFQEPAPAQNSVSDQDCSGFDIVKATQYGALDRCRQLIEAGYDVNKPDNETVTLLHWAAINNRQEIIRYFISKGAVVDAVGGELLATPLHWATRQGHLGSVTLLMQYGADPSLRDGEGCSCIHLAAQFGHTAIVAYLVAKGVNPNMQDRNGMTPLMWSAHKVNSLDPTRLLLTFGACTTVQDKYKQNTALHWAILSKNHTAVSTLVMQGASLDIANAQGKTPYSMLVNDKCAPWAGKKVMEKVMEHSVSNRKQNFCRRFSKDKRLRYWCMIGTPFLVFYGVGQTLQADILYPVKTGIFIIGYIGLYFADRFLFDERLMNVLPMAVYLATKFWMYITWLEKIAPAVDFLESLLFFSCSLLLWHFFLKSWRGDPGIVANTQDQKFRTIIELAERGGFEPQWFCSSCLVRKPIRSKHCSVCNHCVAKFDHHCPWVGNCIGARNHKYFMGYLMMLLTMCLFLLWGCSQYYPYICTLESEEFDFSARLWAYAQCDAWVAWVGLNAFLHSIWVATLFCCQIYQISILGMTTNERMNASRYRHFSLPSLGGGAGAGGSSRSPFHRGICQNLVDFFQMRCFGLFRPDPTDWLTRYHVKTPVEQEPLLTDKENYQYV</sequence>
<keyword evidence="3" id="KW-0677">Repeat</keyword>
<evidence type="ECO:0000256" key="4">
    <source>
        <dbReference type="ARBA" id="ARBA00022989"/>
    </source>
</evidence>
<keyword evidence="6 8" id="KW-0472">Membrane</keyword>